<evidence type="ECO:0000313" key="1">
    <source>
        <dbReference type="EMBL" id="MCC0176770.1"/>
    </source>
</evidence>
<evidence type="ECO:0000313" key="2">
    <source>
        <dbReference type="Proteomes" id="UP000729733"/>
    </source>
</evidence>
<organism evidence="1 2">
    <name type="scientific">Waterburya agarophytonicola KI4</name>
    <dbReference type="NCBI Taxonomy" id="2874699"/>
    <lineage>
        <taxon>Bacteria</taxon>
        <taxon>Bacillati</taxon>
        <taxon>Cyanobacteriota</taxon>
        <taxon>Cyanophyceae</taxon>
        <taxon>Pleurocapsales</taxon>
        <taxon>Hyellaceae</taxon>
        <taxon>Waterburya</taxon>
        <taxon>Waterburya agarophytonicola</taxon>
    </lineage>
</organism>
<protein>
    <submittedName>
        <fullName evidence="1">Uncharacterized protein</fullName>
    </submittedName>
</protein>
<comment type="caution">
    <text evidence="1">The sequence shown here is derived from an EMBL/GenBank/DDBJ whole genome shotgun (WGS) entry which is preliminary data.</text>
</comment>
<sequence length="235" mass="26725">MGLLNLKLIRSKQRFVDYRDYIPFEETIEGAKQSNLSVGDYIDAKHNKPGATQDTIDEMTKLGVFAEKIDRVCEIGPGSGRYLDKVLQLCHPSYCEVYETAEDWKNWLVQQYDLIAQPTDGKSLSSTPSESIDLIQAHKVLPGQPSLITFRYFTEMARVVNKGGKIVFDIVTEECFDDATLENWLATGRGYQHYPALMSKQFTIDFFARRNCAFVGSFFIPMKPGKTECMVFAKK</sequence>
<dbReference type="SUPFAM" id="SSF53335">
    <property type="entry name" value="S-adenosyl-L-methionine-dependent methyltransferases"/>
    <property type="match status" value="1"/>
</dbReference>
<keyword evidence="2" id="KW-1185">Reference proteome</keyword>
<reference evidence="1" key="1">
    <citation type="journal article" date="2021" name="Antonie Van Leeuwenhoek">
        <title>Draft genome and description of Waterburya agarophytonicola gen. nov. sp. nov. (Pleurocapsales, Cyanobacteria): a seaweed symbiont.</title>
        <authorList>
            <person name="Bonthond G."/>
            <person name="Shalygin S."/>
            <person name="Bayer T."/>
            <person name="Weinberger F."/>
        </authorList>
    </citation>
    <scope>NUCLEOTIDE SEQUENCE</scope>
    <source>
        <strain evidence="1">KI4</strain>
    </source>
</reference>
<proteinExistence type="predicted"/>
<dbReference type="AlphaFoldDB" id="A0A964FEK2"/>
<dbReference type="Proteomes" id="UP000729733">
    <property type="component" value="Unassembled WGS sequence"/>
</dbReference>
<name>A0A964FEK2_9CYAN</name>
<dbReference type="InterPro" id="IPR029063">
    <property type="entry name" value="SAM-dependent_MTases_sf"/>
</dbReference>
<dbReference type="EMBL" id="JADWDC010000012">
    <property type="protein sequence ID" value="MCC0176770.1"/>
    <property type="molecule type" value="Genomic_DNA"/>
</dbReference>
<accession>A0A964FEK2</accession>
<gene>
    <name evidence="1" type="ORF">I4641_07235</name>
</gene>
<dbReference type="Gene3D" id="3.40.50.150">
    <property type="entry name" value="Vaccinia Virus protein VP39"/>
    <property type="match status" value="1"/>
</dbReference>